<dbReference type="EMBL" id="RBAL01000043">
    <property type="protein sequence ID" value="RKN34959.1"/>
    <property type="molecule type" value="Genomic_DNA"/>
</dbReference>
<evidence type="ECO:0000256" key="5">
    <source>
        <dbReference type="SAM" id="SignalP"/>
    </source>
</evidence>
<dbReference type="SUPFAM" id="SSF53807">
    <property type="entry name" value="Helical backbone' metal receptor"/>
    <property type="match status" value="1"/>
</dbReference>
<evidence type="ECO:0000313" key="7">
    <source>
        <dbReference type="EMBL" id="RKN34959.1"/>
    </source>
</evidence>
<dbReference type="PANTHER" id="PTHR30532">
    <property type="entry name" value="IRON III DICITRATE-BINDING PERIPLASMIC PROTEIN"/>
    <property type="match status" value="1"/>
</dbReference>
<dbReference type="OrthoDB" id="7941913at2"/>
<keyword evidence="8" id="KW-1185">Reference proteome</keyword>
<name>A0A3A9YCJ2_9ACTN</name>
<comment type="similarity">
    <text evidence="2">Belongs to the bacterial solute-binding protein 8 family.</text>
</comment>
<dbReference type="AlphaFoldDB" id="A0A3A9YCJ2"/>
<gene>
    <name evidence="7" type="ORF">D7294_31290</name>
</gene>
<sequence length="352" mass="36540">MSHPRSPRALLPTPLPRRAFLATGTALGATALAACSSGPGASANSGDAAGGSAAAGAFSFTDDRGETVRLDAVPERIVAYVGSAAALLDYGIACVGVFGPARAEDGAPSVLAGGLDLDRLTSLGNAWGEFDIERYAGLRPQLLVSDVHTQPDLWWLPEDTASDILGLAPGVGIANVGPPLRVTVRRYAELAGALGADLGSAAVTGAKARFDAAAEAVRQAARDRPGLRVLAVSATEDKLWFCVPRDLSDLTYYQELGVGLVTPRDPDEGGTFQSVSWENAGLYPADLILLDDRAISLQPGRLEETKPTWRALPAVRAGQVAAWSPEPTYSYAGCAPALENLAEAIRAARVLG</sequence>
<dbReference type="Pfam" id="PF01497">
    <property type="entry name" value="Peripla_BP_2"/>
    <property type="match status" value="1"/>
</dbReference>
<dbReference type="PROSITE" id="PS51257">
    <property type="entry name" value="PROKAR_LIPOPROTEIN"/>
    <property type="match status" value="1"/>
</dbReference>
<evidence type="ECO:0000256" key="3">
    <source>
        <dbReference type="ARBA" id="ARBA00022448"/>
    </source>
</evidence>
<keyword evidence="3" id="KW-0813">Transport</keyword>
<evidence type="ECO:0000313" key="8">
    <source>
        <dbReference type="Proteomes" id="UP000272474"/>
    </source>
</evidence>
<dbReference type="InterPro" id="IPR002491">
    <property type="entry name" value="ABC_transptr_periplasmic_BD"/>
</dbReference>
<evidence type="ECO:0000256" key="2">
    <source>
        <dbReference type="ARBA" id="ARBA00008814"/>
    </source>
</evidence>
<comment type="caution">
    <text evidence="7">The sequence shown here is derived from an EMBL/GenBank/DDBJ whole genome shotgun (WGS) entry which is preliminary data.</text>
</comment>
<protein>
    <submittedName>
        <fullName evidence="7">ABC transporter substrate-binding protein</fullName>
    </submittedName>
</protein>
<dbReference type="GO" id="GO:0030288">
    <property type="term" value="C:outer membrane-bounded periplasmic space"/>
    <property type="evidence" value="ECO:0007669"/>
    <property type="project" value="TreeGrafter"/>
</dbReference>
<dbReference type="Proteomes" id="UP000272474">
    <property type="component" value="Unassembled WGS sequence"/>
</dbReference>
<dbReference type="Gene3D" id="3.40.50.1980">
    <property type="entry name" value="Nitrogenase molybdenum iron protein domain"/>
    <property type="match status" value="2"/>
</dbReference>
<evidence type="ECO:0000256" key="1">
    <source>
        <dbReference type="ARBA" id="ARBA00004196"/>
    </source>
</evidence>
<evidence type="ECO:0000256" key="4">
    <source>
        <dbReference type="ARBA" id="ARBA00022729"/>
    </source>
</evidence>
<feature type="signal peptide" evidence="5">
    <location>
        <begin position="1"/>
        <end position="33"/>
    </location>
</feature>
<dbReference type="RefSeq" id="WP_120685204.1">
    <property type="nucleotide sequence ID" value="NZ_RBAL01000043.1"/>
</dbReference>
<feature type="domain" description="Fe/B12 periplasmic-binding" evidence="6">
    <location>
        <begin position="125"/>
        <end position="325"/>
    </location>
</feature>
<dbReference type="InterPro" id="IPR006311">
    <property type="entry name" value="TAT_signal"/>
</dbReference>
<keyword evidence="4 5" id="KW-0732">Signal</keyword>
<accession>A0A3A9YCJ2</accession>
<organism evidence="7 8">
    <name type="scientific">Streptomyces hoynatensis</name>
    <dbReference type="NCBI Taxonomy" id="1141874"/>
    <lineage>
        <taxon>Bacteria</taxon>
        <taxon>Bacillati</taxon>
        <taxon>Actinomycetota</taxon>
        <taxon>Actinomycetes</taxon>
        <taxon>Kitasatosporales</taxon>
        <taxon>Streptomycetaceae</taxon>
        <taxon>Streptomyces</taxon>
    </lineage>
</organism>
<feature type="chain" id="PRO_5038360841" evidence="5">
    <location>
        <begin position="34"/>
        <end position="352"/>
    </location>
</feature>
<dbReference type="PANTHER" id="PTHR30532:SF24">
    <property type="entry name" value="FERRIC ENTEROBACTIN-BINDING PERIPLASMIC PROTEIN FEPB"/>
    <property type="match status" value="1"/>
</dbReference>
<evidence type="ECO:0000259" key="6">
    <source>
        <dbReference type="Pfam" id="PF01497"/>
    </source>
</evidence>
<comment type="subcellular location">
    <subcellularLocation>
        <location evidence="1">Cell envelope</location>
    </subcellularLocation>
</comment>
<proteinExistence type="inferred from homology"/>
<dbReference type="PROSITE" id="PS51318">
    <property type="entry name" value="TAT"/>
    <property type="match status" value="1"/>
</dbReference>
<dbReference type="GO" id="GO:1901678">
    <property type="term" value="P:iron coordination entity transport"/>
    <property type="evidence" value="ECO:0007669"/>
    <property type="project" value="UniProtKB-ARBA"/>
</dbReference>
<reference evidence="7 8" key="1">
    <citation type="journal article" date="2014" name="Int. J. Syst. Evol. Microbiol.">
        <title>Streptomyces hoynatensis sp. nov., isolated from deep marine sediment.</title>
        <authorList>
            <person name="Veyisoglu A."/>
            <person name="Sahin N."/>
        </authorList>
    </citation>
    <scope>NUCLEOTIDE SEQUENCE [LARGE SCALE GENOMIC DNA]</scope>
    <source>
        <strain evidence="7 8">KCTC 29097</strain>
    </source>
</reference>
<dbReference type="InterPro" id="IPR051313">
    <property type="entry name" value="Bact_iron-sidero_bind"/>
</dbReference>